<organism evidence="2 3">
    <name type="scientific">Terriglobus albidus</name>
    <dbReference type="NCBI Taxonomy" id="1592106"/>
    <lineage>
        <taxon>Bacteria</taxon>
        <taxon>Pseudomonadati</taxon>
        <taxon>Acidobacteriota</taxon>
        <taxon>Terriglobia</taxon>
        <taxon>Terriglobales</taxon>
        <taxon>Acidobacteriaceae</taxon>
        <taxon>Terriglobus</taxon>
    </lineage>
</organism>
<keyword evidence="1" id="KW-0472">Membrane</keyword>
<feature type="transmembrane region" description="Helical" evidence="1">
    <location>
        <begin position="240"/>
        <end position="261"/>
    </location>
</feature>
<dbReference type="KEGG" id="talb:FTW19_21605"/>
<dbReference type="OrthoDB" id="125302at2"/>
<feature type="transmembrane region" description="Helical" evidence="1">
    <location>
        <begin position="161"/>
        <end position="183"/>
    </location>
</feature>
<keyword evidence="3" id="KW-1185">Reference proteome</keyword>
<protein>
    <submittedName>
        <fullName evidence="2">Uncharacterized protein</fullName>
    </submittedName>
</protein>
<dbReference type="EMBL" id="CP042806">
    <property type="protein sequence ID" value="QEE30347.1"/>
    <property type="molecule type" value="Genomic_DNA"/>
</dbReference>
<feature type="transmembrane region" description="Helical" evidence="1">
    <location>
        <begin position="35"/>
        <end position="53"/>
    </location>
</feature>
<dbReference type="Proteomes" id="UP000321820">
    <property type="component" value="Chromosome"/>
</dbReference>
<keyword evidence="1" id="KW-1133">Transmembrane helix</keyword>
<evidence type="ECO:0000256" key="1">
    <source>
        <dbReference type="SAM" id="Phobius"/>
    </source>
</evidence>
<keyword evidence="1" id="KW-0812">Transmembrane</keyword>
<sequence length="266" mass="28379">MVIALTTEVSNPRGHFASANSALLWKAWVESRGRFFSAMALLASLVIYAVTTGPEYVMRLQEVFPGRSYSYSAYIWGGLFHYALQGLWVVAAFVITLGGLRREKGTGSALFSLGLPVPRLRLFLIRAALACAEALTLGLVSALLIPIVSPLVGEIYPFGQALAFGVFMSAAGLVIVASGLLLSEIFEGELTAAAVGLCALATVFFSYKARTLRGWNVFDVMSATTCVDPITRLLKGTAPWPGLAICLLVSIGLLAIAGITIRTRDI</sequence>
<evidence type="ECO:0000313" key="2">
    <source>
        <dbReference type="EMBL" id="QEE30347.1"/>
    </source>
</evidence>
<dbReference type="AlphaFoldDB" id="A0A5B9EIX7"/>
<reference evidence="2 3" key="1">
    <citation type="submission" date="2019-08" db="EMBL/GenBank/DDBJ databases">
        <title>Complete genome sequence of Terriglobus albidus strain ORNL.</title>
        <authorList>
            <person name="Podar M."/>
        </authorList>
    </citation>
    <scope>NUCLEOTIDE SEQUENCE [LARGE SCALE GENOMIC DNA]</scope>
    <source>
        <strain evidence="2 3">ORNL</strain>
    </source>
</reference>
<feature type="transmembrane region" description="Helical" evidence="1">
    <location>
        <begin position="120"/>
        <end position="149"/>
    </location>
</feature>
<evidence type="ECO:0000313" key="3">
    <source>
        <dbReference type="Proteomes" id="UP000321820"/>
    </source>
</evidence>
<proteinExistence type="predicted"/>
<accession>A0A5B9EIX7</accession>
<name>A0A5B9EIX7_9BACT</name>
<feature type="transmembrane region" description="Helical" evidence="1">
    <location>
        <begin position="73"/>
        <end position="100"/>
    </location>
</feature>
<gene>
    <name evidence="2" type="ORF">FTW19_21605</name>
</gene>
<feature type="transmembrane region" description="Helical" evidence="1">
    <location>
        <begin position="190"/>
        <end position="207"/>
    </location>
</feature>